<feature type="transmembrane region" description="Helical" evidence="1">
    <location>
        <begin position="40"/>
        <end position="58"/>
    </location>
</feature>
<keyword evidence="1" id="KW-0812">Transmembrane</keyword>
<reference evidence="2 3" key="1">
    <citation type="submission" date="2018-06" db="EMBL/GenBank/DDBJ databases">
        <authorList>
            <consortium name="Pathogen Informatics"/>
            <person name="Doyle S."/>
        </authorList>
    </citation>
    <scope>NUCLEOTIDE SEQUENCE [LARGE SCALE GENOMIC DNA]</scope>
    <source>
        <strain evidence="2 3">NCTC11544</strain>
    </source>
</reference>
<evidence type="ECO:0000256" key="1">
    <source>
        <dbReference type="SAM" id="Phobius"/>
    </source>
</evidence>
<dbReference type="RefSeq" id="WP_115185038.1">
    <property type="nucleotide sequence ID" value="NZ_CAMKUF010000009.1"/>
</dbReference>
<protein>
    <submittedName>
        <fullName evidence="2">Uncharacterized protein</fullName>
    </submittedName>
</protein>
<proteinExistence type="predicted"/>
<sequence length="192" mass="21662">MTKTQLYLKSFYLMFSLCAGAFFLLSSLILFIVSDARSNPAWPVFSLVIGLALIYSFYRTLRDSKKKTENIINSYICNNFTPSNGYEIKILDIGKYVGVDVKNGTILLLSTTDSVFKGVRVADLVGYECRGSTLTFKFNDVYFPYFKINVGSESKCMEFGNKLDVLLSSSYRPEIESGNSFGEFVRNKSLAY</sequence>
<feature type="transmembrane region" description="Helical" evidence="1">
    <location>
        <begin position="12"/>
        <end position="34"/>
    </location>
</feature>
<evidence type="ECO:0000313" key="2">
    <source>
        <dbReference type="EMBL" id="SUJ85214.1"/>
    </source>
</evidence>
<organism evidence="2 3">
    <name type="scientific">Serratia quinivorans</name>
    <dbReference type="NCBI Taxonomy" id="137545"/>
    <lineage>
        <taxon>Bacteria</taxon>
        <taxon>Pseudomonadati</taxon>
        <taxon>Pseudomonadota</taxon>
        <taxon>Gammaproteobacteria</taxon>
        <taxon>Enterobacterales</taxon>
        <taxon>Yersiniaceae</taxon>
        <taxon>Serratia</taxon>
    </lineage>
</organism>
<dbReference type="AlphaFoldDB" id="A0A380D7P5"/>
<name>A0A380D7P5_9GAMM</name>
<keyword evidence="1" id="KW-0472">Membrane</keyword>
<dbReference type="Proteomes" id="UP000255529">
    <property type="component" value="Unassembled WGS sequence"/>
</dbReference>
<dbReference type="EMBL" id="UGYN01000003">
    <property type="protein sequence ID" value="SUJ85214.1"/>
    <property type="molecule type" value="Genomic_DNA"/>
</dbReference>
<accession>A0A380D7P5</accession>
<evidence type="ECO:0000313" key="3">
    <source>
        <dbReference type="Proteomes" id="UP000255529"/>
    </source>
</evidence>
<gene>
    <name evidence="2" type="ORF">NCTC11544_05861</name>
</gene>
<keyword evidence="1" id="KW-1133">Transmembrane helix</keyword>